<dbReference type="AlphaFoldDB" id="R9ICG9"/>
<protein>
    <submittedName>
        <fullName evidence="1">Uncharacterized protein</fullName>
    </submittedName>
</protein>
<dbReference type="HOGENOM" id="CLU_2407182_0_0_10"/>
<name>R9ICG9_9BACT</name>
<gene>
    <name evidence="1" type="ORF">C802_00534</name>
</gene>
<organism evidence="1 2">
    <name type="scientific">Phocaeicola sartorii</name>
    <dbReference type="NCBI Taxonomy" id="671267"/>
    <lineage>
        <taxon>Bacteria</taxon>
        <taxon>Pseudomonadati</taxon>
        <taxon>Bacteroidota</taxon>
        <taxon>Bacteroidia</taxon>
        <taxon>Bacteroidales</taxon>
        <taxon>Bacteroidaceae</taxon>
        <taxon>Phocaeicola</taxon>
    </lineage>
</organism>
<proteinExistence type="predicted"/>
<comment type="caution">
    <text evidence="1">The sequence shown here is derived from an EMBL/GenBank/DDBJ whole genome shotgun (WGS) entry which is preliminary data.</text>
</comment>
<dbReference type="Proteomes" id="UP000014200">
    <property type="component" value="Unassembled WGS sequence"/>
</dbReference>
<evidence type="ECO:0000313" key="2">
    <source>
        <dbReference type="Proteomes" id="UP000014200"/>
    </source>
</evidence>
<evidence type="ECO:0000313" key="1">
    <source>
        <dbReference type="EMBL" id="EOS15200.1"/>
    </source>
</evidence>
<keyword evidence="2" id="KW-1185">Reference proteome</keyword>
<reference evidence="1 2" key="1">
    <citation type="submission" date="2013-04" db="EMBL/GenBank/DDBJ databases">
        <title>The Genome Sequence of Bacteroides massiliensis dnLKV3.</title>
        <authorList>
            <consortium name="The Broad Institute Genomics Platform"/>
            <consortium name="The Broad Institute Genome Sequencing Center for Infectious Disease"/>
            <person name="Earl A."/>
            <person name="Xavier R."/>
            <person name="Kuhn K."/>
            <person name="Stappenbeck T."/>
            <person name="Walker B."/>
            <person name="Young S."/>
            <person name="Zeng Q."/>
            <person name="Gargeya S."/>
            <person name="Fitzgerald M."/>
            <person name="Haas B."/>
            <person name="Abouelleil A."/>
            <person name="Allen A.W."/>
            <person name="Alvarado L."/>
            <person name="Arachchi H.M."/>
            <person name="Berlin A.M."/>
            <person name="Chapman S.B."/>
            <person name="Gainer-Dewar J."/>
            <person name="Goldberg J."/>
            <person name="Griggs A."/>
            <person name="Gujja S."/>
            <person name="Hansen M."/>
            <person name="Howarth C."/>
            <person name="Imamovic A."/>
            <person name="Ireland A."/>
            <person name="Larimer J."/>
            <person name="McCowan C."/>
            <person name="Murphy C."/>
            <person name="Pearson M."/>
            <person name="Poon T.W."/>
            <person name="Priest M."/>
            <person name="Roberts A."/>
            <person name="Saif S."/>
            <person name="Shea T."/>
            <person name="Sisk P."/>
            <person name="Sykes S."/>
            <person name="Wortman J."/>
            <person name="Nusbaum C."/>
            <person name="Birren B."/>
        </authorList>
    </citation>
    <scope>NUCLEOTIDE SEQUENCE [LARGE SCALE GENOMIC DNA]</scope>
    <source>
        <strain evidence="2">dnLKV3</strain>
    </source>
</reference>
<accession>R9ICG9</accession>
<sequence length="92" mass="10502">MSRLCYREKGLLIRDLTSFKKLKRAASTLSNDTALLFLFTSHKLQVSSVLILVSTFSLYRQIIVFLIRQSPSARRFPPFSQLSTTHTGLLPE</sequence>
<dbReference type="STRING" id="1235788.C802_00534"/>
<dbReference type="EMBL" id="ASSP01000005">
    <property type="protein sequence ID" value="EOS15200.1"/>
    <property type="molecule type" value="Genomic_DNA"/>
</dbReference>